<dbReference type="InterPro" id="IPR014710">
    <property type="entry name" value="RmlC-like_jellyroll"/>
</dbReference>
<name>A0A5D4H2F0_9SPHI</name>
<dbReference type="AlphaFoldDB" id="A0A5D4H2F0"/>
<dbReference type="SUPFAM" id="SSF46785">
    <property type="entry name" value="Winged helix' DNA-binding domain"/>
    <property type="match status" value="1"/>
</dbReference>
<reference evidence="5 6" key="1">
    <citation type="submission" date="2019-08" db="EMBL/GenBank/DDBJ databases">
        <title>Phlebobacter frassis gen. nov. sp. nov., a new member of family Sphingobacteriaceae isolated from sand fly rearing media.</title>
        <authorList>
            <person name="Kakumanu M.L."/>
            <person name="Marayati B.F."/>
            <person name="Wada-Katsumata A."/>
            <person name="Wasserberg G."/>
            <person name="Schal C."/>
            <person name="Apperson C.S."/>
            <person name="Ponnusamy L."/>
        </authorList>
    </citation>
    <scope>NUCLEOTIDE SEQUENCE [LARGE SCALE GENOMIC DNA]</scope>
    <source>
        <strain evidence="5 6">SSI9</strain>
    </source>
</reference>
<dbReference type="InterPro" id="IPR018490">
    <property type="entry name" value="cNMP-bd_dom_sf"/>
</dbReference>
<dbReference type="RefSeq" id="WP_148920031.1">
    <property type="nucleotide sequence ID" value="NZ_VTAV01000011.1"/>
</dbReference>
<dbReference type="CDD" id="cd00038">
    <property type="entry name" value="CAP_ED"/>
    <property type="match status" value="1"/>
</dbReference>
<organism evidence="5 6">
    <name type="scientific">Sphingobacterium phlebotomi</name>
    <dbReference type="NCBI Taxonomy" id="2605433"/>
    <lineage>
        <taxon>Bacteria</taxon>
        <taxon>Pseudomonadati</taxon>
        <taxon>Bacteroidota</taxon>
        <taxon>Sphingobacteriia</taxon>
        <taxon>Sphingobacteriales</taxon>
        <taxon>Sphingobacteriaceae</taxon>
        <taxon>Sphingobacterium</taxon>
    </lineage>
</organism>
<dbReference type="Proteomes" id="UP000322362">
    <property type="component" value="Unassembled WGS sequence"/>
</dbReference>
<dbReference type="SUPFAM" id="SSF51206">
    <property type="entry name" value="cAMP-binding domain-like"/>
    <property type="match status" value="1"/>
</dbReference>
<evidence type="ECO:0000256" key="3">
    <source>
        <dbReference type="ARBA" id="ARBA00023163"/>
    </source>
</evidence>
<evidence type="ECO:0000313" key="5">
    <source>
        <dbReference type="EMBL" id="TYR34757.1"/>
    </source>
</evidence>
<accession>A0A5D4H2F0</accession>
<gene>
    <name evidence="5" type="ORF">FXV77_14905</name>
</gene>
<dbReference type="PANTHER" id="PTHR24567">
    <property type="entry name" value="CRP FAMILY TRANSCRIPTIONAL REGULATORY PROTEIN"/>
    <property type="match status" value="1"/>
</dbReference>
<dbReference type="Gene3D" id="2.60.120.10">
    <property type="entry name" value="Jelly Rolls"/>
    <property type="match status" value="1"/>
</dbReference>
<protein>
    <submittedName>
        <fullName evidence="5">Crp/Fnr family transcriptional regulator</fullName>
    </submittedName>
</protein>
<dbReference type="InterPro" id="IPR012318">
    <property type="entry name" value="HTH_CRP"/>
</dbReference>
<dbReference type="GO" id="GO:0003677">
    <property type="term" value="F:DNA binding"/>
    <property type="evidence" value="ECO:0007669"/>
    <property type="project" value="UniProtKB-KW"/>
</dbReference>
<keyword evidence="6" id="KW-1185">Reference proteome</keyword>
<evidence type="ECO:0000256" key="2">
    <source>
        <dbReference type="ARBA" id="ARBA00023125"/>
    </source>
</evidence>
<dbReference type="InterPro" id="IPR050397">
    <property type="entry name" value="Env_Response_Regulators"/>
</dbReference>
<keyword evidence="2" id="KW-0238">DNA-binding</keyword>
<dbReference type="InterPro" id="IPR000595">
    <property type="entry name" value="cNMP-bd_dom"/>
</dbReference>
<comment type="caution">
    <text evidence="5">The sequence shown here is derived from an EMBL/GenBank/DDBJ whole genome shotgun (WGS) entry which is preliminary data.</text>
</comment>
<dbReference type="PANTHER" id="PTHR24567:SF26">
    <property type="entry name" value="REGULATORY PROTEIN YEIL"/>
    <property type="match status" value="1"/>
</dbReference>
<dbReference type="SMART" id="SM00100">
    <property type="entry name" value="cNMP"/>
    <property type="match status" value="1"/>
</dbReference>
<keyword evidence="3" id="KW-0804">Transcription</keyword>
<keyword evidence="1" id="KW-0805">Transcription regulation</keyword>
<dbReference type="GO" id="GO:0003700">
    <property type="term" value="F:DNA-binding transcription factor activity"/>
    <property type="evidence" value="ECO:0007669"/>
    <property type="project" value="TreeGrafter"/>
</dbReference>
<evidence type="ECO:0000313" key="6">
    <source>
        <dbReference type="Proteomes" id="UP000322362"/>
    </source>
</evidence>
<dbReference type="InterPro" id="IPR036390">
    <property type="entry name" value="WH_DNA-bd_sf"/>
</dbReference>
<dbReference type="Pfam" id="PF00027">
    <property type="entry name" value="cNMP_binding"/>
    <property type="match status" value="1"/>
</dbReference>
<evidence type="ECO:0000256" key="1">
    <source>
        <dbReference type="ARBA" id="ARBA00023015"/>
    </source>
</evidence>
<proteinExistence type="predicted"/>
<dbReference type="PROSITE" id="PS50042">
    <property type="entry name" value="CNMP_BINDING_3"/>
    <property type="match status" value="1"/>
</dbReference>
<dbReference type="GO" id="GO:0005829">
    <property type="term" value="C:cytosol"/>
    <property type="evidence" value="ECO:0007669"/>
    <property type="project" value="TreeGrafter"/>
</dbReference>
<dbReference type="Pfam" id="PF13545">
    <property type="entry name" value="HTH_Crp_2"/>
    <property type="match status" value="1"/>
</dbReference>
<evidence type="ECO:0000259" key="4">
    <source>
        <dbReference type="PROSITE" id="PS50042"/>
    </source>
</evidence>
<sequence length="206" mass="23210">MIPVDLLLEKGAAYRKTEPGEIIFNEGGVATYYYQLVSGRARWCNLLDDGREVLHKVVEPGDVFGELPLFDDGVYAASAISDMACILLRLRADTFKQILAGYPAIHFDFSRSMASDLRFKFMLTDIVSRNCPEEIITALIQYLNQEKKLICQECNRLMLTRQQLANMTGLRVETIIRAIKNMERNERLSIVKGKVFIPADGIGGIS</sequence>
<feature type="domain" description="Cyclic nucleotide-binding" evidence="4">
    <location>
        <begin position="14"/>
        <end position="99"/>
    </location>
</feature>
<dbReference type="EMBL" id="VTAV01000011">
    <property type="protein sequence ID" value="TYR34757.1"/>
    <property type="molecule type" value="Genomic_DNA"/>
</dbReference>
<dbReference type="SMART" id="SM00419">
    <property type="entry name" value="HTH_CRP"/>
    <property type="match status" value="1"/>
</dbReference>